<dbReference type="RefSeq" id="WP_118091999.1">
    <property type="nucleotide sequence ID" value="NZ_QRHP01000001.1"/>
</dbReference>
<dbReference type="Proteomes" id="UP000283701">
    <property type="component" value="Unassembled WGS sequence"/>
</dbReference>
<dbReference type="EMBL" id="QSIQ01000002">
    <property type="protein sequence ID" value="RHD05872.1"/>
    <property type="molecule type" value="Genomic_DNA"/>
</dbReference>
<accession>A0A396AJE1</accession>
<dbReference type="FunFam" id="2.160.10.10:FF:000025">
    <property type="entry name" value="Hexapeptide-repeat containing-acetyltransferase"/>
    <property type="match status" value="1"/>
</dbReference>
<dbReference type="PANTHER" id="PTHR43017:SF1">
    <property type="entry name" value="ACETYLTRANSFERASE YJL218W-RELATED"/>
    <property type="match status" value="1"/>
</dbReference>
<evidence type="ECO:0000259" key="6">
    <source>
        <dbReference type="SMART" id="SM01266"/>
    </source>
</evidence>
<evidence type="ECO:0000256" key="4">
    <source>
        <dbReference type="ARBA" id="ARBA00023315"/>
    </source>
</evidence>
<comment type="caution">
    <text evidence="7">The sequence shown here is derived from an EMBL/GenBank/DDBJ whole genome shotgun (WGS) entry which is preliminary data.</text>
</comment>
<sequence length="190" mass="21260">MTEYEKMLNGFFYNGDDPQLMKMWYKGKRLIHLFNQLPADCLEERYFLLSQLLGKTGKNLWIVSPFFVDYGSNIYFGDNCEVNMNCTFLDDNKITIGNNVLIAPNVQIYTATHPLNGRMRFDKTHSTVKTRALPVSIRDNSWIGGGTIILPGVTIGENVVIGAGSVVTKNIPDNTIACGNPCCVIRINAE</sequence>
<dbReference type="InterPro" id="IPR011004">
    <property type="entry name" value="Trimer_LpxA-like_sf"/>
</dbReference>
<dbReference type="InterPro" id="IPR039369">
    <property type="entry name" value="LacA-like"/>
</dbReference>
<dbReference type="Proteomes" id="UP000266391">
    <property type="component" value="Unassembled WGS sequence"/>
</dbReference>
<evidence type="ECO:0000256" key="5">
    <source>
        <dbReference type="RuleBase" id="RU367021"/>
    </source>
</evidence>
<dbReference type="SMART" id="SM01266">
    <property type="entry name" value="Mac"/>
    <property type="match status" value="1"/>
</dbReference>
<dbReference type="SUPFAM" id="SSF51161">
    <property type="entry name" value="Trimeric LpxA-like enzymes"/>
    <property type="match status" value="1"/>
</dbReference>
<dbReference type="EC" id="2.3.1.-" evidence="5"/>
<protein>
    <recommendedName>
        <fullName evidence="5">Acetyltransferase</fullName>
        <ecNumber evidence="5">2.3.1.-</ecNumber>
    </recommendedName>
</protein>
<keyword evidence="2 5" id="KW-0808">Transferase</keyword>
<comment type="similarity">
    <text evidence="1 5">Belongs to the transferase hexapeptide repeat family.</text>
</comment>
<dbReference type="GO" id="GO:0008870">
    <property type="term" value="F:galactoside O-acetyltransferase activity"/>
    <property type="evidence" value="ECO:0007669"/>
    <property type="project" value="TreeGrafter"/>
</dbReference>
<dbReference type="EMBL" id="QRHP01000001">
    <property type="protein sequence ID" value="RHF87320.1"/>
    <property type="molecule type" value="Genomic_DNA"/>
</dbReference>
<evidence type="ECO:0000313" key="10">
    <source>
        <dbReference type="Proteomes" id="UP000283701"/>
    </source>
</evidence>
<evidence type="ECO:0000313" key="7">
    <source>
        <dbReference type="EMBL" id="RHD05872.1"/>
    </source>
</evidence>
<dbReference type="InterPro" id="IPR024688">
    <property type="entry name" value="Mac_dom"/>
</dbReference>
<dbReference type="Gene3D" id="2.160.10.10">
    <property type="entry name" value="Hexapeptide repeat proteins"/>
    <property type="match status" value="1"/>
</dbReference>
<dbReference type="InterPro" id="IPR018357">
    <property type="entry name" value="Hexapep_transf_CS"/>
</dbReference>
<organism evidence="7 9">
    <name type="scientific">Roseburia inulinivorans</name>
    <dbReference type="NCBI Taxonomy" id="360807"/>
    <lineage>
        <taxon>Bacteria</taxon>
        <taxon>Bacillati</taxon>
        <taxon>Bacillota</taxon>
        <taxon>Clostridia</taxon>
        <taxon>Lachnospirales</taxon>
        <taxon>Lachnospiraceae</taxon>
        <taxon>Roseburia</taxon>
    </lineage>
</organism>
<dbReference type="PANTHER" id="PTHR43017">
    <property type="entry name" value="GALACTOSIDE O-ACETYLTRANSFERASE"/>
    <property type="match status" value="1"/>
</dbReference>
<evidence type="ECO:0000256" key="3">
    <source>
        <dbReference type="ARBA" id="ARBA00022737"/>
    </source>
</evidence>
<evidence type="ECO:0000313" key="9">
    <source>
        <dbReference type="Proteomes" id="UP000266391"/>
    </source>
</evidence>
<dbReference type="InterPro" id="IPR001451">
    <property type="entry name" value="Hexapep"/>
</dbReference>
<evidence type="ECO:0000313" key="8">
    <source>
        <dbReference type="EMBL" id="RHF87320.1"/>
    </source>
</evidence>
<dbReference type="Pfam" id="PF00132">
    <property type="entry name" value="Hexapep"/>
    <property type="match status" value="1"/>
</dbReference>
<name>A0A396AJE1_9FIRM</name>
<dbReference type="AlphaFoldDB" id="A0A396AJE1"/>
<reference evidence="9 10" key="1">
    <citation type="submission" date="2018-08" db="EMBL/GenBank/DDBJ databases">
        <title>A genome reference for cultivated species of the human gut microbiota.</title>
        <authorList>
            <person name="Zou Y."/>
            <person name="Xue W."/>
            <person name="Luo G."/>
        </authorList>
    </citation>
    <scope>NUCLEOTIDE SEQUENCE [LARGE SCALE GENOMIC DNA]</scope>
    <source>
        <strain evidence="8 10">AM23-23AC</strain>
        <strain evidence="7 9">AM32-8LB</strain>
    </source>
</reference>
<evidence type="ECO:0000256" key="1">
    <source>
        <dbReference type="ARBA" id="ARBA00007274"/>
    </source>
</evidence>
<proteinExistence type="inferred from homology"/>
<dbReference type="CDD" id="cd03357">
    <property type="entry name" value="LbH_MAT_GAT"/>
    <property type="match status" value="1"/>
</dbReference>
<gene>
    <name evidence="8" type="ORF">DW654_00675</name>
    <name evidence="7" type="ORF">DW813_02790</name>
</gene>
<keyword evidence="4 5" id="KW-0012">Acyltransferase</keyword>
<dbReference type="Pfam" id="PF12464">
    <property type="entry name" value="Mac"/>
    <property type="match status" value="1"/>
</dbReference>
<evidence type="ECO:0000256" key="2">
    <source>
        <dbReference type="ARBA" id="ARBA00022679"/>
    </source>
</evidence>
<dbReference type="PROSITE" id="PS00101">
    <property type="entry name" value="HEXAPEP_TRANSFERASES"/>
    <property type="match status" value="1"/>
</dbReference>
<keyword evidence="3" id="KW-0677">Repeat</keyword>
<feature type="domain" description="Maltose/galactoside acetyltransferase" evidence="6">
    <location>
        <begin position="4"/>
        <end position="58"/>
    </location>
</feature>